<name>A0A8S0YLF6_ARCPL</name>
<organism evidence="2 3">
    <name type="scientific">Arctia plantaginis</name>
    <name type="common">Wood tiger moth</name>
    <name type="synonym">Phalaena plantaginis</name>
    <dbReference type="NCBI Taxonomy" id="874455"/>
    <lineage>
        <taxon>Eukaryota</taxon>
        <taxon>Metazoa</taxon>
        <taxon>Ecdysozoa</taxon>
        <taxon>Arthropoda</taxon>
        <taxon>Hexapoda</taxon>
        <taxon>Insecta</taxon>
        <taxon>Pterygota</taxon>
        <taxon>Neoptera</taxon>
        <taxon>Endopterygota</taxon>
        <taxon>Lepidoptera</taxon>
        <taxon>Glossata</taxon>
        <taxon>Ditrysia</taxon>
        <taxon>Noctuoidea</taxon>
        <taxon>Erebidae</taxon>
        <taxon>Arctiinae</taxon>
        <taxon>Arctia</taxon>
    </lineage>
</organism>
<accession>A0A8S0YLF6</accession>
<protein>
    <submittedName>
        <fullName evidence="2">Uncharacterized protein</fullName>
    </submittedName>
</protein>
<reference evidence="2 3" key="1">
    <citation type="submission" date="2020-04" db="EMBL/GenBank/DDBJ databases">
        <authorList>
            <person name="Wallbank WR R."/>
            <person name="Pardo Diaz C."/>
            <person name="Kozak K."/>
            <person name="Martin S."/>
            <person name="Jiggins C."/>
            <person name="Moest M."/>
            <person name="Warren A I."/>
            <person name="Byers J.R.P. K."/>
            <person name="Montejo-Kovacevich G."/>
            <person name="Yen C E."/>
        </authorList>
    </citation>
    <scope>NUCLEOTIDE SEQUENCE [LARGE SCALE GENOMIC DNA]</scope>
</reference>
<feature type="compositionally biased region" description="Polar residues" evidence="1">
    <location>
        <begin position="1"/>
        <end position="10"/>
    </location>
</feature>
<gene>
    <name evidence="2" type="ORF">APLA_LOCUS33</name>
</gene>
<feature type="compositionally biased region" description="Basic residues" evidence="1">
    <location>
        <begin position="202"/>
        <end position="211"/>
    </location>
</feature>
<feature type="compositionally biased region" description="Polar residues" evidence="1">
    <location>
        <begin position="43"/>
        <end position="53"/>
    </location>
</feature>
<dbReference type="EMBL" id="CADEBD010000024">
    <property type="protein sequence ID" value="CAB3219874.1"/>
    <property type="molecule type" value="Genomic_DNA"/>
</dbReference>
<evidence type="ECO:0000313" key="2">
    <source>
        <dbReference type="EMBL" id="CAB3219874.1"/>
    </source>
</evidence>
<feature type="region of interest" description="Disordered" evidence="1">
    <location>
        <begin position="1"/>
        <end position="263"/>
    </location>
</feature>
<sequence length="352" mass="37546">MPGQPNQSPTGGPGSQDGESRAVNREEKTGATTNPGQKGANRPGSQGVWSSLLTRPKKRPRQKRDPAGPKGLLFTPETQPRGAKNEKPPQKPPQRGKRAPSQPKIGEPAGPGPRPGNRARPKTEKPARPFKKPQRGPGKKRPPTNPMGENRKAPPPQVPSEETPVPGGLKPKTDPGAGFNRKEKIPPAPPCAHGGKGPPKGHPVKKEKKKVPPTNKKGQKNEPGETKPCFPAAGKRKTLPPSPWPKNPNFGHPQKWVPGFPNQLGDLDTATSVWARPCAGGLQRKVHCVGFPQDGRQGRGRRGVGGLGGPLSSKQRLHQHVRATAGGVDSGPFVRYPCPRRTSKELVCPGRG</sequence>
<comment type="caution">
    <text evidence="2">The sequence shown here is derived from an EMBL/GenBank/DDBJ whole genome shotgun (WGS) entry which is preliminary data.</text>
</comment>
<dbReference type="Proteomes" id="UP000494256">
    <property type="component" value="Unassembled WGS sequence"/>
</dbReference>
<evidence type="ECO:0000313" key="3">
    <source>
        <dbReference type="Proteomes" id="UP000494256"/>
    </source>
</evidence>
<proteinExistence type="predicted"/>
<dbReference type="OrthoDB" id="6434091at2759"/>
<feature type="compositionally biased region" description="Basic residues" evidence="1">
    <location>
        <begin position="128"/>
        <end position="142"/>
    </location>
</feature>
<evidence type="ECO:0000256" key="1">
    <source>
        <dbReference type="SAM" id="MobiDB-lite"/>
    </source>
</evidence>
<dbReference type="AlphaFoldDB" id="A0A8S0YLF6"/>
<feature type="region of interest" description="Disordered" evidence="1">
    <location>
        <begin position="290"/>
        <end position="317"/>
    </location>
</feature>
<feature type="compositionally biased region" description="Basic and acidic residues" evidence="1">
    <location>
        <begin position="18"/>
        <end position="29"/>
    </location>
</feature>